<evidence type="ECO:0000313" key="2">
    <source>
        <dbReference type="EMBL" id="RKO83154.1"/>
    </source>
</evidence>
<dbReference type="OrthoDB" id="6132759at2759"/>
<organism evidence="2 3">
    <name type="scientific">Blyttiomyces helicus</name>
    <dbReference type="NCBI Taxonomy" id="388810"/>
    <lineage>
        <taxon>Eukaryota</taxon>
        <taxon>Fungi</taxon>
        <taxon>Fungi incertae sedis</taxon>
        <taxon>Chytridiomycota</taxon>
        <taxon>Chytridiomycota incertae sedis</taxon>
        <taxon>Chytridiomycetes</taxon>
        <taxon>Chytridiomycetes incertae sedis</taxon>
        <taxon>Blyttiomyces</taxon>
    </lineage>
</organism>
<feature type="transmembrane region" description="Helical" evidence="1">
    <location>
        <begin position="6"/>
        <end position="30"/>
    </location>
</feature>
<feature type="non-terminal residue" evidence="2">
    <location>
        <position position="101"/>
    </location>
</feature>
<name>A0A4P9VU99_9FUNG</name>
<keyword evidence="1" id="KW-1133">Transmembrane helix</keyword>
<dbReference type="EMBL" id="ML001590">
    <property type="protein sequence ID" value="RKO83154.1"/>
    <property type="molecule type" value="Genomic_DNA"/>
</dbReference>
<dbReference type="AlphaFoldDB" id="A0A4P9VU99"/>
<evidence type="ECO:0000313" key="3">
    <source>
        <dbReference type="Proteomes" id="UP000269721"/>
    </source>
</evidence>
<feature type="transmembrane region" description="Helical" evidence="1">
    <location>
        <begin position="51"/>
        <end position="70"/>
    </location>
</feature>
<evidence type="ECO:0000256" key="1">
    <source>
        <dbReference type="SAM" id="Phobius"/>
    </source>
</evidence>
<gene>
    <name evidence="2" type="ORF">BDK51DRAFT_33502</name>
</gene>
<accession>A0A4P9VU99</accession>
<dbReference type="Proteomes" id="UP000269721">
    <property type="component" value="Unassembled WGS sequence"/>
</dbReference>
<keyword evidence="1" id="KW-0472">Membrane</keyword>
<keyword evidence="3" id="KW-1185">Reference proteome</keyword>
<reference evidence="3" key="1">
    <citation type="journal article" date="2018" name="Nat. Microbiol.">
        <title>Leveraging single-cell genomics to expand the fungal tree of life.</title>
        <authorList>
            <person name="Ahrendt S.R."/>
            <person name="Quandt C.A."/>
            <person name="Ciobanu D."/>
            <person name="Clum A."/>
            <person name="Salamov A."/>
            <person name="Andreopoulos B."/>
            <person name="Cheng J.F."/>
            <person name="Woyke T."/>
            <person name="Pelin A."/>
            <person name="Henrissat B."/>
            <person name="Reynolds N.K."/>
            <person name="Benny G.L."/>
            <person name="Smith M.E."/>
            <person name="James T.Y."/>
            <person name="Grigoriev I.V."/>
        </authorList>
    </citation>
    <scope>NUCLEOTIDE SEQUENCE [LARGE SCALE GENOMIC DNA]</scope>
</reference>
<protein>
    <recommendedName>
        <fullName evidence="4">Sodium:solute symporter</fullName>
    </recommendedName>
</protein>
<evidence type="ECO:0008006" key="4">
    <source>
        <dbReference type="Google" id="ProtNLM"/>
    </source>
</evidence>
<proteinExistence type="predicted"/>
<feature type="transmembrane region" description="Helical" evidence="1">
    <location>
        <begin position="82"/>
        <end position="100"/>
    </location>
</feature>
<sequence length="101" mass="11064">MANSLQTWSVTTCSLAVVLFGLVALLISWARRKRVGEDSTEFFLTARKSQGPWRIGWSFYAASVGAWVLFGPAQYAVDPEYGAGYIGLICYAVFSGLPIYA</sequence>
<keyword evidence="1" id="KW-0812">Transmembrane</keyword>